<dbReference type="InterPro" id="IPR023214">
    <property type="entry name" value="HAD_sf"/>
</dbReference>
<dbReference type="NCBIfam" id="TIGR01494">
    <property type="entry name" value="ATPase_P-type"/>
    <property type="match status" value="2"/>
</dbReference>
<dbReference type="GO" id="GO:0005507">
    <property type="term" value="F:copper ion binding"/>
    <property type="evidence" value="ECO:0000318"/>
    <property type="project" value="GO_Central"/>
</dbReference>
<dbReference type="PROSITE" id="PS01047">
    <property type="entry name" value="HMA_1"/>
    <property type="match status" value="6"/>
</dbReference>
<dbReference type="InterPro" id="IPR027256">
    <property type="entry name" value="P-typ_ATPase_IB"/>
</dbReference>
<dbReference type="FunFam" id="2.70.150.10:FF:000002">
    <property type="entry name" value="Copper-transporting ATPase 1, putative"/>
    <property type="match status" value="1"/>
</dbReference>
<feature type="transmembrane region" description="Helical" evidence="17">
    <location>
        <begin position="1418"/>
        <end position="1438"/>
    </location>
</feature>
<feature type="transmembrane region" description="Helical" evidence="17">
    <location>
        <begin position="1390"/>
        <end position="1412"/>
    </location>
</feature>
<dbReference type="Pfam" id="PF00122">
    <property type="entry name" value="E1-E2_ATPase"/>
    <property type="match status" value="1"/>
</dbReference>
<keyword evidence="6 17" id="KW-0479">Metal-binding</keyword>
<keyword evidence="14" id="KW-0186">Copper</keyword>
<evidence type="ECO:0000256" key="15">
    <source>
        <dbReference type="ARBA" id="ARBA00023065"/>
    </source>
</evidence>
<dbReference type="Gene3D" id="3.40.50.1000">
    <property type="entry name" value="HAD superfamily/HAD-like"/>
    <property type="match status" value="1"/>
</dbReference>
<dbReference type="InParanoid" id="A0A7M7SWG3"/>
<keyword evidence="11" id="KW-0460">Magnesium</keyword>
<evidence type="ECO:0000256" key="13">
    <source>
        <dbReference type="ARBA" id="ARBA00022989"/>
    </source>
</evidence>
<organism evidence="20 21">
    <name type="scientific">Strongylocentrotus purpuratus</name>
    <name type="common">Purple sea urchin</name>
    <dbReference type="NCBI Taxonomy" id="7668"/>
    <lineage>
        <taxon>Eukaryota</taxon>
        <taxon>Metazoa</taxon>
        <taxon>Echinodermata</taxon>
        <taxon>Eleutherozoa</taxon>
        <taxon>Echinozoa</taxon>
        <taxon>Echinoidea</taxon>
        <taxon>Euechinoidea</taxon>
        <taxon>Echinacea</taxon>
        <taxon>Camarodonta</taxon>
        <taxon>Echinidea</taxon>
        <taxon>Strongylocentrotidae</taxon>
        <taxon>Strongylocentrotus</taxon>
    </lineage>
</organism>
<feature type="domain" description="HMA" evidence="19">
    <location>
        <begin position="167"/>
        <end position="233"/>
    </location>
</feature>
<evidence type="ECO:0000256" key="5">
    <source>
        <dbReference type="ARBA" id="ARBA00022692"/>
    </source>
</evidence>
<dbReference type="SFLD" id="SFLDF00027">
    <property type="entry name" value="p-type_atpase"/>
    <property type="match status" value="1"/>
</dbReference>
<dbReference type="InterPro" id="IPR006121">
    <property type="entry name" value="HMA_dom"/>
</dbReference>
<evidence type="ECO:0000256" key="16">
    <source>
        <dbReference type="ARBA" id="ARBA00023136"/>
    </source>
</evidence>
<keyword evidence="21" id="KW-1185">Reference proteome</keyword>
<keyword evidence="15" id="KW-0406">Ion transport</keyword>
<dbReference type="FunFam" id="3.40.1110.10:FF:000023">
    <property type="entry name" value="Copper-transporting ATPase 1, putative"/>
    <property type="match status" value="1"/>
</dbReference>
<comment type="subcellular location">
    <subcellularLocation>
        <location evidence="1">Golgi apparatus</location>
        <location evidence="1">trans-Golgi network membrane</location>
        <topology evidence="1">Multi-pass membrane protein</topology>
    </subcellularLocation>
    <subcellularLocation>
        <location evidence="17">Membrane</location>
    </subcellularLocation>
</comment>
<feature type="domain" description="HMA" evidence="19">
    <location>
        <begin position="249"/>
        <end position="315"/>
    </location>
</feature>
<evidence type="ECO:0000256" key="2">
    <source>
        <dbReference type="ARBA" id="ARBA00006024"/>
    </source>
</evidence>
<dbReference type="SFLD" id="SFLDS00003">
    <property type="entry name" value="Haloacid_Dehalogenase"/>
    <property type="match status" value="1"/>
</dbReference>
<feature type="transmembrane region" description="Helical" evidence="17">
    <location>
        <begin position="1003"/>
        <end position="1026"/>
    </location>
</feature>
<dbReference type="Gene3D" id="3.30.70.100">
    <property type="match status" value="8"/>
</dbReference>
<dbReference type="CDD" id="cd02094">
    <property type="entry name" value="P-type_ATPase_Cu-like"/>
    <property type="match status" value="1"/>
</dbReference>
<evidence type="ECO:0000256" key="18">
    <source>
        <dbReference type="SAM" id="MobiDB-lite"/>
    </source>
</evidence>
<dbReference type="InterPro" id="IPR044492">
    <property type="entry name" value="P_typ_ATPase_HD_dom"/>
</dbReference>
<dbReference type="Gene3D" id="2.70.150.10">
    <property type="entry name" value="Calcium-transporting ATPase, cytoplasmic transduction domain A"/>
    <property type="match status" value="1"/>
</dbReference>
<protein>
    <recommendedName>
        <fullName evidence="3">P-type Cu(+) transporter</fullName>
        <ecNumber evidence="3">7.2.2.8</ecNumber>
    </recommendedName>
</protein>
<dbReference type="SUPFAM" id="SSF81665">
    <property type="entry name" value="Calcium ATPase, transmembrane domain M"/>
    <property type="match status" value="1"/>
</dbReference>
<reference evidence="20" key="2">
    <citation type="submission" date="2021-01" db="UniProtKB">
        <authorList>
            <consortium name="EnsemblMetazoa"/>
        </authorList>
    </citation>
    <scope>IDENTIFICATION</scope>
</reference>
<evidence type="ECO:0000256" key="17">
    <source>
        <dbReference type="RuleBase" id="RU362081"/>
    </source>
</evidence>
<evidence type="ECO:0000256" key="6">
    <source>
        <dbReference type="ARBA" id="ARBA00022723"/>
    </source>
</evidence>
<evidence type="ECO:0000256" key="11">
    <source>
        <dbReference type="ARBA" id="ARBA00022842"/>
    </source>
</evidence>
<dbReference type="InterPro" id="IPR018303">
    <property type="entry name" value="ATPase_P-typ_P_site"/>
</dbReference>
<dbReference type="PROSITE" id="PS00154">
    <property type="entry name" value="ATPASE_E1_E2"/>
    <property type="match status" value="1"/>
</dbReference>
<dbReference type="EC" id="7.2.2.8" evidence="3"/>
<dbReference type="Gene3D" id="3.40.1110.10">
    <property type="entry name" value="Calcium-transporting ATPase, cytoplasmic domain N"/>
    <property type="match status" value="1"/>
</dbReference>
<dbReference type="InterPro" id="IPR036163">
    <property type="entry name" value="HMA_dom_sf"/>
</dbReference>
<feature type="domain" description="HMA" evidence="19">
    <location>
        <begin position="405"/>
        <end position="471"/>
    </location>
</feature>
<dbReference type="PROSITE" id="PS50846">
    <property type="entry name" value="HMA_2"/>
    <property type="match status" value="8"/>
</dbReference>
<accession>A0A7M7SWG3</accession>
<evidence type="ECO:0000313" key="21">
    <source>
        <dbReference type="Proteomes" id="UP000007110"/>
    </source>
</evidence>
<dbReference type="Proteomes" id="UP000007110">
    <property type="component" value="Unassembled WGS sequence"/>
</dbReference>
<dbReference type="PRINTS" id="PR00942">
    <property type="entry name" value="CUATPASEI"/>
</dbReference>
<dbReference type="NCBIfam" id="TIGR00003">
    <property type="entry name" value="copper ion binding protein"/>
    <property type="match status" value="7"/>
</dbReference>
<evidence type="ECO:0000256" key="8">
    <source>
        <dbReference type="ARBA" id="ARBA00022741"/>
    </source>
</evidence>
<dbReference type="GeneID" id="592784"/>
<name>A0A7M7SWG3_STRPU</name>
<feature type="domain" description="HMA" evidence="19">
    <location>
        <begin position="11"/>
        <end position="77"/>
    </location>
</feature>
<dbReference type="FunFam" id="3.30.70.100:FF:000001">
    <property type="entry name" value="ATPase copper transporting beta"/>
    <property type="match status" value="8"/>
</dbReference>
<comment type="similarity">
    <text evidence="2 17">Belongs to the cation transport ATPase (P-type) (TC 3.A.3) family. Type IB subfamily.</text>
</comment>
<evidence type="ECO:0000256" key="3">
    <source>
        <dbReference type="ARBA" id="ARBA00012517"/>
    </source>
</evidence>
<dbReference type="SUPFAM" id="SSF81653">
    <property type="entry name" value="Calcium ATPase, transduction domain A"/>
    <property type="match status" value="1"/>
</dbReference>
<dbReference type="InterPro" id="IPR059000">
    <property type="entry name" value="ATPase_P-type_domA"/>
</dbReference>
<evidence type="ECO:0000256" key="14">
    <source>
        <dbReference type="ARBA" id="ARBA00023008"/>
    </source>
</evidence>
<keyword evidence="16 17" id="KW-0472">Membrane</keyword>
<feature type="transmembrane region" description="Helical" evidence="17">
    <location>
        <begin position="769"/>
        <end position="791"/>
    </location>
</feature>
<dbReference type="GO" id="GO:0005524">
    <property type="term" value="F:ATP binding"/>
    <property type="evidence" value="ECO:0007669"/>
    <property type="project" value="UniProtKB-UniRule"/>
</dbReference>
<sequence>MATESGGHQLQLAIIDVEGMTCNSCVRSIEERMGDTKGVYLVKVSLSEKRAFVTFDPTDIDQSTLKDVIYDMGFDACLGSNACGVECGVVSIAGMTCQSCVKKIEEKLSGLGGVEKVRVLLERNCGVIMLNRNKIGLLDIVGEISALGFNAGIANGMPSEDDGKNNKRVVIGIEGMTCGSCVKSIEGHVGSLPGVSTINVSLANKEGILTYDATLTSAEKLKEAIYDMGFDATLPCSTPPSPNNGTPLAMVIVGIEGMTCQSCVRSIEDRIGTIQGVTSIKVSLEDKIADVKYMSSQIKAEEIRVAIYDMGFEATLPESFDVSAHDKSQRATLRVEGMTCGSCVKSIENTLSDHPGLASIQVSLEGKSATLTFDPQVTTLLAIRDAIYDMGFECYMPDPDNERTEAGVLGIQGMTCNSCVKSIEGMLSDNPAVRSAKVSLKEENAIVTFDPNTITMEQLKEIVYDMGFDVTIKESPLLEINSPNSCTPSYSTTQASEPLSKQSPITPHGAFMQEVSQDSAGQEVKADSSKKCFLRVTGMTCSSCVALIEGRMAKREGIESIRISLMAQKAEVKYNAKGLSPSKIANLIDDLGFGAEVIDAEVANAKEGVIELHISGMTCSSCVHLIESALVKKTGIKLAAVALATSRGHFEYDPNLTGPRDIILAIKEAGFEASLVSSDKNVHSSVDHSQTINQWRRSFFISLLFGGPVIAILLYEIISHPSPKCIFPGVSILNLLLFLLCTPVQFIAGRYFYIQAYKSLKHGAANMDVLIVLATTISYTYSVIVLLIAICRRSDTSPKTFFDEPPMLYIFVTLGRWLEHYTKGKTSAALAKLISLQATEATLVTIDPQGQRSEEQINIDLLQHGDLVKVRPGEKIPVDGTVEEGTSMVDEALITGESMPVTKKTGSTVIGGTINQNGVLLVKAVHVGAETTLANIVKLVEEAQTSKAPIQKLADRIAAYFVPGIVIISLVTLICHIAMGLSGNGMVHPSSSETLPENKTMMIWQYSFQCAIAVLCIACPCALGLATPTAVMVGTGVGATNGILIKGGEPLELAHKVKTVVFDKTGTITQGRPTVTDVMAFHSQVETYNTDRLLAVAGSAELGSEHPVGVAIAKRAKEVFGTSALAKCSDFQVVPGCGIKCSVDALSLELLLRRRQLGDGYQDTVRVEIDNATVDVVSPTTGNSGGSAIIPSESTGHFAMSKGNRTDHYLVAIGNREWMHRNFVPMSDGADAALGAREELGQTAVLVAINGELVGMISVADAVKPEAAAAICTLKKMKLDVMLLTGDNKKTAQVIAGQVGIGHVFAEVLPQHKVDKIRELQKRGHIVAMVGDGVNDSPALAQAEIGIAIGTGTDVAVEAANVVLIRDDLQDVVAAIDLSHKTVQRIHINFMFALVYNIIAIPIAAGALMQWGIALQPWMAAGAMAMSSVSVVTSSLLLKFYKKPDIEKVPQHHLWLSKWLPTVNKHKPLSSEDIEIGVRTTTSKGPSWLLRTIGRDNRSRDGYGITLLREEDDEGAL</sequence>
<proteinExistence type="inferred from homology"/>
<dbReference type="InterPro" id="IPR001757">
    <property type="entry name" value="P_typ_ATPase"/>
</dbReference>
<dbReference type="CDD" id="cd00371">
    <property type="entry name" value="HMA"/>
    <property type="match status" value="8"/>
</dbReference>
<evidence type="ECO:0000256" key="12">
    <source>
        <dbReference type="ARBA" id="ARBA00022967"/>
    </source>
</evidence>
<dbReference type="SUPFAM" id="SSF56784">
    <property type="entry name" value="HAD-like"/>
    <property type="match status" value="1"/>
</dbReference>
<keyword evidence="10 17" id="KW-0067">ATP-binding</keyword>
<dbReference type="KEGG" id="spu:592784"/>
<dbReference type="InterPro" id="IPR023298">
    <property type="entry name" value="ATPase_P-typ_TM_dom_sf"/>
</dbReference>
<feature type="transmembrane region" description="Helical" evidence="17">
    <location>
        <begin position="725"/>
        <end position="749"/>
    </location>
</feature>
<dbReference type="PRINTS" id="PR00119">
    <property type="entry name" value="CATATPASE"/>
</dbReference>
<keyword evidence="5 17" id="KW-0812">Transmembrane</keyword>
<dbReference type="SFLD" id="SFLDG00002">
    <property type="entry name" value="C1.7:_P-type_atpase_like"/>
    <property type="match status" value="1"/>
</dbReference>
<dbReference type="PANTHER" id="PTHR43520:SF8">
    <property type="entry name" value="P-TYPE CU(+) TRANSPORTER"/>
    <property type="match status" value="1"/>
</dbReference>
<keyword evidence="4" id="KW-0813">Transport</keyword>
<dbReference type="OrthoDB" id="432719at2759"/>
<dbReference type="SUPFAM" id="SSF81660">
    <property type="entry name" value="Metal cation-transporting ATPase, ATP-binding domain N"/>
    <property type="match status" value="1"/>
</dbReference>
<dbReference type="SUPFAM" id="SSF55008">
    <property type="entry name" value="HMA, heavy metal-associated domain"/>
    <property type="match status" value="8"/>
</dbReference>
<dbReference type="InterPro" id="IPR036412">
    <property type="entry name" value="HAD-like_sf"/>
</dbReference>
<dbReference type="GO" id="GO:0015677">
    <property type="term" value="P:copper ion import"/>
    <property type="evidence" value="ECO:0000318"/>
    <property type="project" value="GO_Central"/>
</dbReference>
<feature type="domain" description="HMA" evidence="19">
    <location>
        <begin position="86"/>
        <end position="152"/>
    </location>
</feature>
<dbReference type="OMA" id="NAMTEHE"/>
<dbReference type="InterPro" id="IPR008250">
    <property type="entry name" value="ATPase_P-typ_transduc_dom_A_sf"/>
</dbReference>
<feature type="transmembrane region" description="Helical" evidence="17">
    <location>
        <begin position="957"/>
        <end position="983"/>
    </location>
</feature>
<dbReference type="FunFam" id="3.40.50.1000:FF:000031">
    <property type="entry name" value="Probable copper-transporting ATPase HMA5"/>
    <property type="match status" value="1"/>
</dbReference>
<evidence type="ECO:0000256" key="7">
    <source>
        <dbReference type="ARBA" id="ARBA00022737"/>
    </source>
</evidence>
<dbReference type="GO" id="GO:0016887">
    <property type="term" value="F:ATP hydrolysis activity"/>
    <property type="evidence" value="ECO:0007669"/>
    <property type="project" value="InterPro"/>
</dbReference>
<keyword evidence="9" id="KW-0187">Copper transport</keyword>
<feature type="domain" description="HMA" evidence="19">
    <location>
        <begin position="608"/>
        <end position="674"/>
    </location>
</feature>
<dbReference type="InterPro" id="IPR006122">
    <property type="entry name" value="HMA_Cu_ion-bd"/>
</dbReference>
<dbReference type="GO" id="GO:0005802">
    <property type="term" value="C:trans-Golgi network"/>
    <property type="evidence" value="ECO:0000318"/>
    <property type="project" value="GO_Central"/>
</dbReference>
<keyword evidence="8 17" id="KW-0547">Nucleotide-binding</keyword>
<reference evidence="21" key="1">
    <citation type="submission" date="2015-02" db="EMBL/GenBank/DDBJ databases">
        <title>Genome sequencing for Strongylocentrotus purpuratus.</title>
        <authorList>
            <person name="Murali S."/>
            <person name="Liu Y."/>
            <person name="Vee V."/>
            <person name="English A."/>
            <person name="Wang M."/>
            <person name="Skinner E."/>
            <person name="Han Y."/>
            <person name="Muzny D.M."/>
            <person name="Worley K.C."/>
            <person name="Gibbs R.A."/>
        </authorList>
    </citation>
    <scope>NUCLEOTIDE SEQUENCE</scope>
</reference>
<dbReference type="Gene3D" id="1.20.1110.10">
    <property type="entry name" value="Calcium-transporting ATPase, transmembrane domain"/>
    <property type="match status" value="1"/>
</dbReference>
<feature type="domain" description="HMA" evidence="19">
    <location>
        <begin position="329"/>
        <end position="395"/>
    </location>
</feature>
<dbReference type="NCBIfam" id="TIGR01525">
    <property type="entry name" value="ATPase-IB_hvy"/>
    <property type="match status" value="1"/>
</dbReference>
<dbReference type="GO" id="GO:0005886">
    <property type="term" value="C:plasma membrane"/>
    <property type="evidence" value="ECO:0000318"/>
    <property type="project" value="GO_Central"/>
</dbReference>
<dbReference type="Pfam" id="PF00403">
    <property type="entry name" value="HMA"/>
    <property type="match status" value="8"/>
</dbReference>
<dbReference type="GO" id="GO:0140581">
    <property type="term" value="F:P-type monovalent copper transporter activity"/>
    <property type="evidence" value="ECO:0007669"/>
    <property type="project" value="UniProtKB-EC"/>
</dbReference>
<evidence type="ECO:0000256" key="9">
    <source>
        <dbReference type="ARBA" id="ARBA00022796"/>
    </source>
</evidence>
<dbReference type="InterPro" id="IPR017969">
    <property type="entry name" value="Heavy-metal-associated_CS"/>
</dbReference>
<dbReference type="GO" id="GO:0060003">
    <property type="term" value="P:copper ion export"/>
    <property type="evidence" value="ECO:0000318"/>
    <property type="project" value="GO_Central"/>
</dbReference>
<dbReference type="InterPro" id="IPR023299">
    <property type="entry name" value="ATPase_P-typ_cyto_dom_N"/>
</dbReference>
<feature type="transmembrane region" description="Helical" evidence="17">
    <location>
        <begin position="699"/>
        <end position="718"/>
    </location>
</feature>
<keyword evidence="12" id="KW-1278">Translocase</keyword>
<feature type="compositionally biased region" description="Polar residues" evidence="18">
    <location>
        <begin position="483"/>
        <end position="505"/>
    </location>
</feature>
<evidence type="ECO:0000313" key="20">
    <source>
        <dbReference type="EnsemblMetazoa" id="XP_030836469"/>
    </source>
</evidence>
<evidence type="ECO:0000256" key="10">
    <source>
        <dbReference type="ARBA" id="ARBA00022840"/>
    </source>
</evidence>
<keyword evidence="13 17" id="KW-1133">Transmembrane helix</keyword>
<dbReference type="Pfam" id="PF00702">
    <property type="entry name" value="Hydrolase"/>
    <property type="match status" value="1"/>
</dbReference>
<dbReference type="PANTHER" id="PTHR43520">
    <property type="entry name" value="ATP7, ISOFORM B"/>
    <property type="match status" value="1"/>
</dbReference>
<dbReference type="EnsemblMetazoa" id="XM_030980609">
    <property type="protein sequence ID" value="XP_030836469"/>
    <property type="gene ID" value="LOC592784"/>
</dbReference>
<evidence type="ECO:0000256" key="4">
    <source>
        <dbReference type="ARBA" id="ARBA00022448"/>
    </source>
</evidence>
<keyword evidence="7" id="KW-0677">Repeat</keyword>
<evidence type="ECO:0000256" key="1">
    <source>
        <dbReference type="ARBA" id="ARBA00004166"/>
    </source>
</evidence>
<evidence type="ECO:0000259" key="19">
    <source>
        <dbReference type="PROSITE" id="PS50846"/>
    </source>
</evidence>
<dbReference type="RefSeq" id="XP_030836469.1">
    <property type="nucleotide sequence ID" value="XM_030980609.1"/>
</dbReference>
<dbReference type="GO" id="GO:0043682">
    <property type="term" value="F:P-type divalent copper transporter activity"/>
    <property type="evidence" value="ECO:0000318"/>
    <property type="project" value="GO_Central"/>
</dbReference>
<dbReference type="GO" id="GO:0006878">
    <property type="term" value="P:intracellular copper ion homeostasis"/>
    <property type="evidence" value="ECO:0000318"/>
    <property type="project" value="GO_Central"/>
</dbReference>
<feature type="domain" description="HMA" evidence="19">
    <location>
        <begin position="530"/>
        <end position="596"/>
    </location>
</feature>
<feature type="region of interest" description="Disordered" evidence="18">
    <location>
        <begin position="483"/>
        <end position="506"/>
    </location>
</feature>